<dbReference type="eggNOG" id="ENOG5032SCF">
    <property type="taxonomic scope" value="Bacteria"/>
</dbReference>
<dbReference type="OrthoDB" id="9794448at2"/>
<dbReference type="Proteomes" id="UP000016568">
    <property type="component" value="Unassembled WGS sequence"/>
</dbReference>
<dbReference type="InterPro" id="IPR035965">
    <property type="entry name" value="PAS-like_dom_sf"/>
</dbReference>
<proteinExistence type="predicted"/>
<comment type="caution">
    <text evidence="2">The sequence shown here is derived from an EMBL/GenBank/DDBJ whole genome shotgun (WGS) entry which is preliminary data.</text>
</comment>
<organism evidence="2 3">
    <name type="scientific">Caenibius tardaugens NBRC 16725</name>
    <dbReference type="NCBI Taxonomy" id="1219035"/>
    <lineage>
        <taxon>Bacteria</taxon>
        <taxon>Pseudomonadati</taxon>
        <taxon>Pseudomonadota</taxon>
        <taxon>Alphaproteobacteria</taxon>
        <taxon>Sphingomonadales</taxon>
        <taxon>Erythrobacteraceae</taxon>
        <taxon>Caenibius</taxon>
    </lineage>
</organism>
<gene>
    <name evidence="2" type="ORF">NT2_01_04180</name>
</gene>
<name>U2YI05_9SPHN</name>
<reference evidence="2 3" key="1">
    <citation type="submission" date="2013-09" db="EMBL/GenBank/DDBJ databases">
        <title>Whole genome shotgun sequence of Novosphingobium tardaugens NBRC 16725.</title>
        <authorList>
            <person name="Isaki S."/>
            <person name="Hosoyama A."/>
            <person name="Tsuchikane K."/>
            <person name="Katsumata H."/>
            <person name="Ando Y."/>
            <person name="Yamazaki S."/>
            <person name="Fujita N."/>
        </authorList>
    </citation>
    <scope>NUCLEOTIDE SEQUENCE [LARGE SCALE GENOMIC DNA]</scope>
    <source>
        <strain evidence="2 3">NBRC 16725</strain>
    </source>
</reference>
<dbReference type="Gene3D" id="3.30.450.20">
    <property type="entry name" value="PAS domain"/>
    <property type="match status" value="1"/>
</dbReference>
<accession>U2YI05</accession>
<dbReference type="EMBL" id="BASZ01000001">
    <property type="protein sequence ID" value="GAD47647.1"/>
    <property type="molecule type" value="Genomic_DNA"/>
</dbReference>
<dbReference type="InterPro" id="IPR013978">
    <property type="entry name" value="MEKHLA"/>
</dbReference>
<sequence length="111" mass="12486">MVILAHGTEPDPIFFYANRTALTLFEIAAEDLIRMPSRLSAEPMERDERSLFLRAVAERNHISDYSGIRISRAGNRFRIAQATVWNLLDAGGTIHGQAACFGQWTPLERTP</sequence>
<dbReference type="SUPFAM" id="SSF55785">
    <property type="entry name" value="PYP-like sensor domain (PAS domain)"/>
    <property type="match status" value="1"/>
</dbReference>
<evidence type="ECO:0000259" key="1">
    <source>
        <dbReference type="Pfam" id="PF08670"/>
    </source>
</evidence>
<dbReference type="AlphaFoldDB" id="U2YI05"/>
<evidence type="ECO:0000313" key="2">
    <source>
        <dbReference type="EMBL" id="GAD47647.1"/>
    </source>
</evidence>
<evidence type="ECO:0000313" key="3">
    <source>
        <dbReference type="Proteomes" id="UP000016568"/>
    </source>
</evidence>
<protein>
    <recommendedName>
        <fullName evidence="1">MEKHLA domain-containing protein</fullName>
    </recommendedName>
</protein>
<dbReference type="Pfam" id="PF08670">
    <property type="entry name" value="MEKHLA"/>
    <property type="match status" value="1"/>
</dbReference>
<feature type="domain" description="MEKHLA" evidence="1">
    <location>
        <begin position="1"/>
        <end position="105"/>
    </location>
</feature>
<keyword evidence="3" id="KW-1185">Reference proteome</keyword>
<dbReference type="KEGG" id="ntd:EGO55_15040"/>